<protein>
    <submittedName>
        <fullName evidence="2">Uncharacterized protein</fullName>
    </submittedName>
</protein>
<dbReference type="EMBL" id="CP042467">
    <property type="protein sequence ID" value="QED30391.1"/>
    <property type="molecule type" value="Genomic_DNA"/>
</dbReference>
<evidence type="ECO:0000313" key="2">
    <source>
        <dbReference type="EMBL" id="QED30391.1"/>
    </source>
</evidence>
<gene>
    <name evidence="2" type="ORF">FRD01_23240</name>
</gene>
<accession>A0A5B8XYR0</accession>
<proteinExistence type="predicted"/>
<name>A0A5B8XYR0_9DELT</name>
<reference evidence="2 3" key="1">
    <citation type="submission" date="2019-08" db="EMBL/GenBank/DDBJ databases">
        <authorList>
            <person name="Liang Q."/>
        </authorList>
    </citation>
    <scope>NUCLEOTIDE SEQUENCE [LARGE SCALE GENOMIC DNA]</scope>
    <source>
        <strain evidence="2 3">V1718</strain>
    </source>
</reference>
<dbReference type="OrthoDB" id="5516213at2"/>
<dbReference type="Proteomes" id="UP000321595">
    <property type="component" value="Chromosome"/>
</dbReference>
<dbReference type="AlphaFoldDB" id="A0A5B8XYR0"/>
<dbReference type="KEGG" id="bbae:FRD01_23240"/>
<keyword evidence="3" id="KW-1185">Reference proteome</keyword>
<evidence type="ECO:0000313" key="3">
    <source>
        <dbReference type="Proteomes" id="UP000321595"/>
    </source>
</evidence>
<feature type="region of interest" description="Disordered" evidence="1">
    <location>
        <begin position="18"/>
        <end position="38"/>
    </location>
</feature>
<feature type="compositionally biased region" description="Polar residues" evidence="1">
    <location>
        <begin position="21"/>
        <end position="34"/>
    </location>
</feature>
<sequence>MPNSRYLALGKWGEVEADPTGTWTSETGVSSSGEDPTKRGPLRYIRSVAGTALAVGTERQVYERVAVSDWRCIDADCQPSTSSDVFECIDGYSSSEIYTSGTGGELWKWNGANFTQLTSPTTNHMNCMRATPDGIYVGGNAGTLVLGRHSSWSVLPNVIPATDDLWALEWFEGDLYAATVDDVYMLKDGVFEAVDFGNDHPASCGWLSAADGIMWSIGEKDVMEFDGNSWTRVVQI</sequence>
<organism evidence="2 3">
    <name type="scientific">Microvenator marinus</name>
    <dbReference type="NCBI Taxonomy" id="2600177"/>
    <lineage>
        <taxon>Bacteria</taxon>
        <taxon>Deltaproteobacteria</taxon>
        <taxon>Bradymonadales</taxon>
        <taxon>Microvenatoraceae</taxon>
        <taxon>Microvenator</taxon>
    </lineage>
</organism>
<evidence type="ECO:0000256" key="1">
    <source>
        <dbReference type="SAM" id="MobiDB-lite"/>
    </source>
</evidence>